<protein>
    <submittedName>
        <fullName evidence="2">Retrotransposon protein</fullName>
    </submittedName>
</protein>
<feature type="compositionally biased region" description="Acidic residues" evidence="1">
    <location>
        <begin position="1"/>
        <end position="20"/>
    </location>
</feature>
<evidence type="ECO:0000313" key="2">
    <source>
        <dbReference type="EMBL" id="RLN38591.1"/>
    </source>
</evidence>
<evidence type="ECO:0000313" key="3">
    <source>
        <dbReference type="Proteomes" id="UP000275267"/>
    </source>
</evidence>
<reference evidence="3" key="1">
    <citation type="journal article" date="2019" name="Nat. Commun.">
        <title>The genome of broomcorn millet.</title>
        <authorList>
            <person name="Zou C."/>
            <person name="Miki D."/>
            <person name="Li D."/>
            <person name="Tang Q."/>
            <person name="Xiao L."/>
            <person name="Rajput S."/>
            <person name="Deng P."/>
            <person name="Jia W."/>
            <person name="Huang R."/>
            <person name="Zhang M."/>
            <person name="Sun Y."/>
            <person name="Hu J."/>
            <person name="Fu X."/>
            <person name="Schnable P.S."/>
            <person name="Li F."/>
            <person name="Zhang H."/>
            <person name="Feng B."/>
            <person name="Zhu X."/>
            <person name="Liu R."/>
            <person name="Schnable J.C."/>
            <person name="Zhu J.-K."/>
            <person name="Zhang H."/>
        </authorList>
    </citation>
    <scope>NUCLEOTIDE SEQUENCE [LARGE SCALE GENOMIC DNA]</scope>
</reference>
<comment type="caution">
    <text evidence="2">The sequence shown here is derived from an EMBL/GenBank/DDBJ whole genome shotgun (WGS) entry which is preliminary data.</text>
</comment>
<organism evidence="2 3">
    <name type="scientific">Panicum miliaceum</name>
    <name type="common">Proso millet</name>
    <name type="synonym">Broomcorn millet</name>
    <dbReference type="NCBI Taxonomy" id="4540"/>
    <lineage>
        <taxon>Eukaryota</taxon>
        <taxon>Viridiplantae</taxon>
        <taxon>Streptophyta</taxon>
        <taxon>Embryophyta</taxon>
        <taxon>Tracheophyta</taxon>
        <taxon>Spermatophyta</taxon>
        <taxon>Magnoliopsida</taxon>
        <taxon>Liliopsida</taxon>
        <taxon>Poales</taxon>
        <taxon>Poaceae</taxon>
        <taxon>PACMAD clade</taxon>
        <taxon>Panicoideae</taxon>
        <taxon>Panicodae</taxon>
        <taxon>Paniceae</taxon>
        <taxon>Panicinae</taxon>
        <taxon>Panicum</taxon>
        <taxon>Panicum sect. Panicum</taxon>
    </lineage>
</organism>
<proteinExistence type="predicted"/>
<feature type="region of interest" description="Disordered" evidence="1">
    <location>
        <begin position="1"/>
        <end position="44"/>
    </location>
</feature>
<dbReference type="OrthoDB" id="1737504at2759"/>
<dbReference type="EMBL" id="PQIB02000001">
    <property type="protein sequence ID" value="RLN38591.1"/>
    <property type="molecule type" value="Genomic_DNA"/>
</dbReference>
<dbReference type="AlphaFoldDB" id="A0A3L6TGV2"/>
<keyword evidence="3" id="KW-1185">Reference proteome</keyword>
<evidence type="ECO:0000256" key="1">
    <source>
        <dbReference type="SAM" id="MobiDB-lite"/>
    </source>
</evidence>
<sequence length="114" mass="13059">MEIDVESGEREQQEEDEEEDTIPRTEDGGVDFMRDFHNCKQGNKEPLQGYRQRIIKMRAKAPNMADLSILEATINGRWIGPCQDYLDRCKPHTVGELFGVMRSTASPIEDEGEE</sequence>
<name>A0A3L6TGV2_PANMI</name>
<dbReference type="Proteomes" id="UP000275267">
    <property type="component" value="Unassembled WGS sequence"/>
</dbReference>
<feature type="compositionally biased region" description="Basic and acidic residues" evidence="1">
    <location>
        <begin position="21"/>
        <end position="38"/>
    </location>
</feature>
<accession>A0A3L6TGV2</accession>
<gene>
    <name evidence="2" type="ORF">C2845_PM01G45070</name>
</gene>